<keyword evidence="2 5" id="KW-0540">Nuclease</keyword>
<dbReference type="EMBL" id="AP025730">
    <property type="protein sequence ID" value="BDI03046.1"/>
    <property type="molecule type" value="Genomic_DNA"/>
</dbReference>
<dbReference type="InterPro" id="IPR002716">
    <property type="entry name" value="PIN_dom"/>
</dbReference>
<feature type="binding site" evidence="5">
    <location>
        <position position="100"/>
    </location>
    <ligand>
        <name>Mg(2+)</name>
        <dbReference type="ChEBI" id="CHEBI:18420"/>
    </ligand>
</feature>
<name>A0ABN6PDG7_9BURK</name>
<evidence type="ECO:0000256" key="4">
    <source>
        <dbReference type="ARBA" id="ARBA00022801"/>
    </source>
</evidence>
<comment type="similarity">
    <text evidence="5">Belongs to the PINc/VapC protein family.</text>
</comment>
<evidence type="ECO:0000313" key="8">
    <source>
        <dbReference type="Proteomes" id="UP001057498"/>
    </source>
</evidence>
<keyword evidence="8" id="KW-1185">Reference proteome</keyword>
<keyword evidence="1 5" id="KW-1277">Toxin-antitoxin system</keyword>
<organism evidence="7 8">
    <name type="scientific">Sphaerotilus microaerophilus</name>
    <dbReference type="NCBI Taxonomy" id="2914710"/>
    <lineage>
        <taxon>Bacteria</taxon>
        <taxon>Pseudomonadati</taxon>
        <taxon>Pseudomonadota</taxon>
        <taxon>Betaproteobacteria</taxon>
        <taxon>Burkholderiales</taxon>
        <taxon>Sphaerotilaceae</taxon>
        <taxon>Sphaerotilus</taxon>
    </lineage>
</organism>
<dbReference type="InterPro" id="IPR029060">
    <property type="entry name" value="PIN-like_dom_sf"/>
</dbReference>
<dbReference type="HAMAP" id="MF_00265">
    <property type="entry name" value="VapC_Nob1"/>
    <property type="match status" value="1"/>
</dbReference>
<evidence type="ECO:0000256" key="5">
    <source>
        <dbReference type="HAMAP-Rule" id="MF_00265"/>
    </source>
</evidence>
<evidence type="ECO:0000256" key="3">
    <source>
        <dbReference type="ARBA" id="ARBA00022723"/>
    </source>
</evidence>
<keyword evidence="3 5" id="KW-0479">Metal-binding</keyword>
<dbReference type="Pfam" id="PF01850">
    <property type="entry name" value="PIN"/>
    <property type="match status" value="1"/>
</dbReference>
<dbReference type="PANTHER" id="PTHR39664">
    <property type="match status" value="1"/>
</dbReference>
<dbReference type="InterPro" id="IPR022907">
    <property type="entry name" value="VapC_family"/>
</dbReference>
<evidence type="ECO:0000256" key="1">
    <source>
        <dbReference type="ARBA" id="ARBA00022649"/>
    </source>
</evidence>
<gene>
    <name evidence="5" type="primary">vapC</name>
    <name evidence="7" type="ORF">CATMQ487_00160</name>
</gene>
<proteinExistence type="inferred from homology"/>
<comment type="cofactor">
    <cofactor evidence="5">
        <name>Mg(2+)</name>
        <dbReference type="ChEBI" id="CHEBI:18420"/>
    </cofactor>
</comment>
<feature type="binding site" evidence="5">
    <location>
        <position position="5"/>
    </location>
    <ligand>
        <name>Mg(2+)</name>
        <dbReference type="ChEBI" id="CHEBI:18420"/>
    </ligand>
</feature>
<evidence type="ECO:0000259" key="6">
    <source>
        <dbReference type="Pfam" id="PF01850"/>
    </source>
</evidence>
<accession>A0ABN6PDG7</accession>
<dbReference type="PANTHER" id="PTHR39664:SF2">
    <property type="entry name" value="NUCLEIC ACID-BINDING PROTEIN, CONTAINING PIN DOMAIN-RELATED"/>
    <property type="match status" value="1"/>
</dbReference>
<dbReference type="RefSeq" id="WP_251971372.1">
    <property type="nucleotide sequence ID" value="NZ_AP025730.1"/>
</dbReference>
<dbReference type="Gene3D" id="3.40.50.1010">
    <property type="entry name" value="5'-nuclease"/>
    <property type="match status" value="1"/>
</dbReference>
<comment type="function">
    <text evidence="5">Toxic component of a toxin-antitoxin (TA) system. An RNase.</text>
</comment>
<keyword evidence="4 5" id="KW-0378">Hydrolase</keyword>
<feature type="domain" description="PIN" evidence="6">
    <location>
        <begin position="2"/>
        <end position="126"/>
    </location>
</feature>
<keyword evidence="5" id="KW-0460">Magnesium</keyword>
<evidence type="ECO:0000256" key="2">
    <source>
        <dbReference type="ARBA" id="ARBA00022722"/>
    </source>
</evidence>
<sequence length="131" mass="14361">MIAVDTNVLVRLLVRDDEAQFAKVLQLFDDHADEPESLWVSDVVLSEVTWVLSRTYGFDRASVALALRAMTVNATLALESADEVRQALVLYEQGPADFPDCLLAVQAAARGAGSVATFDRRMRNLPGVQLL</sequence>
<reference evidence="7" key="1">
    <citation type="submission" date="2022-04" db="EMBL/GenBank/DDBJ databases">
        <title>Whole genome sequence of Sphaerotilus sp. FB-5.</title>
        <authorList>
            <person name="Takeda M."/>
            <person name="Narihara S."/>
            <person name="Akimoto M."/>
            <person name="Akimoto R."/>
            <person name="Nishiyashiki S."/>
            <person name="Murakami T."/>
        </authorList>
    </citation>
    <scope>NUCLEOTIDE SEQUENCE</scope>
    <source>
        <strain evidence="7">FB-5</strain>
    </source>
</reference>
<dbReference type="EC" id="3.1.-.-" evidence="5"/>
<dbReference type="SUPFAM" id="SSF88723">
    <property type="entry name" value="PIN domain-like"/>
    <property type="match status" value="1"/>
</dbReference>
<evidence type="ECO:0000313" key="7">
    <source>
        <dbReference type="EMBL" id="BDI03046.1"/>
    </source>
</evidence>
<keyword evidence="5" id="KW-0800">Toxin</keyword>
<dbReference type="Proteomes" id="UP001057498">
    <property type="component" value="Chromosome"/>
</dbReference>
<dbReference type="CDD" id="cd18683">
    <property type="entry name" value="PIN_VapC-like"/>
    <property type="match status" value="1"/>
</dbReference>
<protein>
    <recommendedName>
        <fullName evidence="5">Ribonuclease VapC</fullName>
        <shortName evidence="5">RNase VapC</shortName>
        <ecNumber evidence="5">3.1.-.-</ecNumber>
    </recommendedName>
    <alternativeName>
        <fullName evidence="5">Toxin VapC</fullName>
    </alternativeName>
</protein>